<gene>
    <name evidence="1" type="ORF">D9V34_08115</name>
</gene>
<evidence type="ECO:0000313" key="2">
    <source>
        <dbReference type="Proteomes" id="UP000269438"/>
    </source>
</evidence>
<dbReference type="AlphaFoldDB" id="A0A3L7ARZ3"/>
<name>A0A3L7ARZ3_9MICO</name>
<evidence type="ECO:0000313" key="1">
    <source>
        <dbReference type="EMBL" id="RLP83187.1"/>
    </source>
</evidence>
<protein>
    <submittedName>
        <fullName evidence="1">Uncharacterized protein</fullName>
    </submittedName>
</protein>
<organism evidence="1 2">
    <name type="scientific">Mycetocola lacteus</name>
    <dbReference type="NCBI Taxonomy" id="76637"/>
    <lineage>
        <taxon>Bacteria</taxon>
        <taxon>Bacillati</taxon>
        <taxon>Actinomycetota</taxon>
        <taxon>Actinomycetes</taxon>
        <taxon>Micrococcales</taxon>
        <taxon>Microbacteriaceae</taxon>
        <taxon>Mycetocola</taxon>
    </lineage>
</organism>
<dbReference type="Proteomes" id="UP000269438">
    <property type="component" value="Unassembled WGS sequence"/>
</dbReference>
<proteinExistence type="predicted"/>
<keyword evidence="2" id="KW-1185">Reference proteome</keyword>
<dbReference type="OrthoDB" id="5120139at2"/>
<sequence>MDLPIEKRELVLMVDYGFDWPLSDVTWWPEDKPDWNTLITPKLREDLLNWGRFFQRYGDSETGLFGSEERRRWFQQEGFRLDAELRKQIGHLYTVRLDLWF</sequence>
<comment type="caution">
    <text evidence="1">The sequence shown here is derived from an EMBL/GenBank/DDBJ whole genome shotgun (WGS) entry which is preliminary data.</text>
</comment>
<dbReference type="RefSeq" id="WP_121688314.1">
    <property type="nucleotide sequence ID" value="NZ_RCUY01000005.1"/>
</dbReference>
<accession>A0A3L7ARZ3</accession>
<reference evidence="1 2" key="1">
    <citation type="submission" date="2018-10" db="EMBL/GenBank/DDBJ databases">
        <authorList>
            <person name="Li J."/>
        </authorList>
    </citation>
    <scope>NUCLEOTIDE SEQUENCE [LARGE SCALE GENOMIC DNA]</scope>
    <source>
        <strain evidence="1 2">JCM 11654</strain>
    </source>
</reference>
<dbReference type="EMBL" id="RCUY01000005">
    <property type="protein sequence ID" value="RLP83187.1"/>
    <property type="molecule type" value="Genomic_DNA"/>
</dbReference>